<evidence type="ECO:0000313" key="1">
    <source>
        <dbReference type="EMBL" id="MBD7988709.1"/>
    </source>
</evidence>
<protein>
    <submittedName>
        <fullName evidence="1">Uncharacterized protein</fullName>
    </submittedName>
</protein>
<name>A0ABR8UMA1_9GAMM</name>
<proteinExistence type="predicted"/>
<accession>A0ABR8UMA1</accession>
<dbReference type="EMBL" id="JACSQJ010000007">
    <property type="protein sequence ID" value="MBD7988709.1"/>
    <property type="molecule type" value="Genomic_DNA"/>
</dbReference>
<gene>
    <name evidence="1" type="ORF">H9645_11795</name>
</gene>
<keyword evidence="2" id="KW-1185">Reference proteome</keyword>
<dbReference type="Proteomes" id="UP000647183">
    <property type="component" value="Unassembled WGS sequence"/>
</dbReference>
<comment type="caution">
    <text evidence="1">The sequence shown here is derived from an EMBL/GenBank/DDBJ whole genome shotgun (WGS) entry which is preliminary data.</text>
</comment>
<dbReference type="RefSeq" id="WP_191729891.1">
    <property type="nucleotide sequence ID" value="NZ_JACSQJ010000007.1"/>
</dbReference>
<reference evidence="1 2" key="1">
    <citation type="submission" date="2020-08" db="EMBL/GenBank/DDBJ databases">
        <title>A Genomic Blueprint of the Chicken Gut Microbiome.</title>
        <authorList>
            <person name="Gilroy R."/>
            <person name="Ravi A."/>
            <person name="Getino M."/>
            <person name="Pursley I."/>
            <person name="Horton D.L."/>
            <person name="Alikhan N.-F."/>
            <person name="Baker D."/>
            <person name="Gharbi K."/>
            <person name="Hall N."/>
            <person name="Watson M."/>
            <person name="Adriaenssens E.M."/>
            <person name="Foster-Nyarko E."/>
            <person name="Jarju S."/>
            <person name="Secka A."/>
            <person name="Antonio M."/>
            <person name="Oren A."/>
            <person name="Chaudhuri R."/>
            <person name="La Ragione R.M."/>
            <person name="Hildebrand F."/>
            <person name="Pallen M.J."/>
        </authorList>
    </citation>
    <scope>NUCLEOTIDE SEQUENCE [LARGE SCALE GENOMIC DNA]</scope>
    <source>
        <strain evidence="1 2">Sa2BVA3</strain>
    </source>
</reference>
<sequence>MHQMIELHPAADALDVLGLPAIPYPVALPVFQAAVANDDGGLPLIDMLRGLQLRAAQAADWQRLAPAMARLSELVAGDDGRALVAVDGEGWRIDIGPLPAAEGVVALVRDDVLLAAAARGGDGGLRVAAWHPLDAGTIGRLVDLARTDRDAAGGEDLSPWHAQWMQPPRRPACVAADIAAWNAPRG</sequence>
<evidence type="ECO:0000313" key="2">
    <source>
        <dbReference type="Proteomes" id="UP000647183"/>
    </source>
</evidence>
<organism evidence="1 2">
    <name type="scientific">Luteimonas colneyensis</name>
    <dbReference type="NCBI Taxonomy" id="2762230"/>
    <lineage>
        <taxon>Bacteria</taxon>
        <taxon>Pseudomonadati</taxon>
        <taxon>Pseudomonadota</taxon>
        <taxon>Gammaproteobacteria</taxon>
        <taxon>Lysobacterales</taxon>
        <taxon>Lysobacteraceae</taxon>
        <taxon>Luteimonas</taxon>
    </lineage>
</organism>